<name>A0A5M9K696_MONFR</name>
<protein>
    <submittedName>
        <fullName evidence="1">Uncharacterized protein</fullName>
    </submittedName>
</protein>
<accession>A0A5M9K696</accession>
<comment type="caution">
    <text evidence="1">The sequence shown here is derived from an EMBL/GenBank/DDBJ whole genome shotgun (WGS) entry which is preliminary data.</text>
</comment>
<gene>
    <name evidence="1" type="ORF">EYC84_004828</name>
</gene>
<dbReference type="EMBL" id="VICG01000002">
    <property type="protein sequence ID" value="KAA8575716.1"/>
    <property type="molecule type" value="Genomic_DNA"/>
</dbReference>
<sequence>MHLDLEVLPHLHLPCRYPCLFIYIVPSSIDPVDTYIHPSSPRRPQGCSTTHNVYPSISKAPFPPSNLRLASTVVRTTSTDYLVPCPSLSTTAPPSTDETGRRLTRSLVNPAPRGLNQKSHLKSSHLISFQFISFHVKSCQFMSIQEGGLINLSGSREFSSQSIREKKRLKRGPGRHWALGTGHWALGTGQVGGWGGGIERIWKNGEGEGEGEENE</sequence>
<organism evidence="1 2">
    <name type="scientific">Monilinia fructicola</name>
    <name type="common">Brown rot fungus</name>
    <name type="synonym">Ciboria fructicola</name>
    <dbReference type="NCBI Taxonomy" id="38448"/>
    <lineage>
        <taxon>Eukaryota</taxon>
        <taxon>Fungi</taxon>
        <taxon>Dikarya</taxon>
        <taxon>Ascomycota</taxon>
        <taxon>Pezizomycotina</taxon>
        <taxon>Leotiomycetes</taxon>
        <taxon>Helotiales</taxon>
        <taxon>Sclerotiniaceae</taxon>
        <taxon>Monilinia</taxon>
    </lineage>
</organism>
<proteinExistence type="predicted"/>
<dbReference type="AlphaFoldDB" id="A0A5M9K696"/>
<reference evidence="1 2" key="1">
    <citation type="submission" date="2019-06" db="EMBL/GenBank/DDBJ databases">
        <title>Genome Sequence of the Brown Rot Fungal Pathogen Monilinia fructicola.</title>
        <authorList>
            <person name="De Miccolis Angelini R.M."/>
            <person name="Landi L."/>
            <person name="Abate D."/>
            <person name="Pollastro S."/>
            <person name="Romanazzi G."/>
            <person name="Faretra F."/>
        </authorList>
    </citation>
    <scope>NUCLEOTIDE SEQUENCE [LARGE SCALE GENOMIC DNA]</scope>
    <source>
        <strain evidence="1 2">Mfrc123</strain>
    </source>
</reference>
<evidence type="ECO:0000313" key="2">
    <source>
        <dbReference type="Proteomes" id="UP000322873"/>
    </source>
</evidence>
<dbReference type="Proteomes" id="UP000322873">
    <property type="component" value="Unassembled WGS sequence"/>
</dbReference>
<keyword evidence="2" id="KW-1185">Reference proteome</keyword>
<evidence type="ECO:0000313" key="1">
    <source>
        <dbReference type="EMBL" id="KAA8575716.1"/>
    </source>
</evidence>